<evidence type="ECO:0000256" key="1">
    <source>
        <dbReference type="ARBA" id="ARBA00022857"/>
    </source>
</evidence>
<gene>
    <name evidence="3" type="ORF">RRG08_047097</name>
</gene>
<dbReference type="EMBL" id="JAWDGP010005774">
    <property type="protein sequence ID" value="KAK3752241.1"/>
    <property type="molecule type" value="Genomic_DNA"/>
</dbReference>
<dbReference type="InterPro" id="IPR002347">
    <property type="entry name" value="SDR_fam"/>
</dbReference>
<evidence type="ECO:0000256" key="2">
    <source>
        <dbReference type="ARBA" id="ARBA00023002"/>
    </source>
</evidence>
<dbReference type="AlphaFoldDB" id="A0AAE1D2K6"/>
<accession>A0AAE1D2K6</accession>
<reference evidence="3" key="1">
    <citation type="journal article" date="2023" name="G3 (Bethesda)">
        <title>A reference genome for the long-term kleptoplast-retaining sea slug Elysia crispata morphotype clarki.</title>
        <authorList>
            <person name="Eastman K.E."/>
            <person name="Pendleton A.L."/>
            <person name="Shaikh M.A."/>
            <person name="Suttiyut T."/>
            <person name="Ogas R."/>
            <person name="Tomko P."/>
            <person name="Gavelis G."/>
            <person name="Widhalm J.R."/>
            <person name="Wisecaver J.H."/>
        </authorList>
    </citation>
    <scope>NUCLEOTIDE SEQUENCE</scope>
    <source>
        <strain evidence="3">ECLA1</strain>
    </source>
</reference>
<dbReference type="Proteomes" id="UP001283361">
    <property type="component" value="Unassembled WGS sequence"/>
</dbReference>
<keyword evidence="4" id="KW-1185">Reference proteome</keyword>
<protein>
    <recommendedName>
        <fullName evidence="5">C-factor</fullName>
    </recommendedName>
</protein>
<keyword evidence="1" id="KW-0521">NADP</keyword>
<dbReference type="Gene3D" id="3.40.50.720">
    <property type="entry name" value="NAD(P)-binding Rossmann-like Domain"/>
    <property type="match status" value="1"/>
</dbReference>
<sequence length="255" mass="27314">MALSVRSILVTGASRGIGLEFIKQIVALPSAPDVVIAACRDPTSATNLQAVAKSHSSVKVIKLDVEKDEDIESAFKETQAFVGEKGLNVLINNAGVNDKADGGGIYKATRERMQRHFDINVSGPLMISQKFLPLIEMAASQKSSKELNSQAAIIMISSLMGSQGVTFKEGRGISLHYKCSKTAIDMGVILMSRELREAGIFVNAMHPGWVKTDMGGPNASISLEESVAGCLKVISSVCEETNGKLISWEGEIIPY</sequence>
<dbReference type="PRINTS" id="PR00081">
    <property type="entry name" value="GDHRDH"/>
</dbReference>
<dbReference type="InterPro" id="IPR036291">
    <property type="entry name" value="NAD(P)-bd_dom_sf"/>
</dbReference>
<dbReference type="CDD" id="cd05325">
    <property type="entry name" value="carb_red_sniffer_like_SDR_c"/>
    <property type="match status" value="1"/>
</dbReference>
<proteinExistence type="predicted"/>
<dbReference type="PANTHER" id="PTHR43544:SF7">
    <property type="entry name" value="NADB-LER2"/>
    <property type="match status" value="1"/>
</dbReference>
<dbReference type="SUPFAM" id="SSF51735">
    <property type="entry name" value="NAD(P)-binding Rossmann-fold domains"/>
    <property type="match status" value="1"/>
</dbReference>
<evidence type="ECO:0000313" key="3">
    <source>
        <dbReference type="EMBL" id="KAK3752241.1"/>
    </source>
</evidence>
<name>A0AAE1D2K6_9GAST</name>
<dbReference type="PANTHER" id="PTHR43544">
    <property type="entry name" value="SHORT-CHAIN DEHYDROGENASE/REDUCTASE"/>
    <property type="match status" value="1"/>
</dbReference>
<evidence type="ECO:0000313" key="4">
    <source>
        <dbReference type="Proteomes" id="UP001283361"/>
    </source>
</evidence>
<keyword evidence="2" id="KW-0560">Oxidoreductase</keyword>
<dbReference type="InterPro" id="IPR051468">
    <property type="entry name" value="Fungal_SecMetab_SDRs"/>
</dbReference>
<dbReference type="GO" id="GO:0016491">
    <property type="term" value="F:oxidoreductase activity"/>
    <property type="evidence" value="ECO:0007669"/>
    <property type="project" value="UniProtKB-KW"/>
</dbReference>
<organism evidence="3 4">
    <name type="scientific">Elysia crispata</name>
    <name type="common">lettuce slug</name>
    <dbReference type="NCBI Taxonomy" id="231223"/>
    <lineage>
        <taxon>Eukaryota</taxon>
        <taxon>Metazoa</taxon>
        <taxon>Spiralia</taxon>
        <taxon>Lophotrochozoa</taxon>
        <taxon>Mollusca</taxon>
        <taxon>Gastropoda</taxon>
        <taxon>Heterobranchia</taxon>
        <taxon>Euthyneura</taxon>
        <taxon>Panpulmonata</taxon>
        <taxon>Sacoglossa</taxon>
        <taxon>Placobranchoidea</taxon>
        <taxon>Plakobranchidae</taxon>
        <taxon>Elysia</taxon>
    </lineage>
</organism>
<dbReference type="GO" id="GO:0005737">
    <property type="term" value="C:cytoplasm"/>
    <property type="evidence" value="ECO:0007669"/>
    <property type="project" value="TreeGrafter"/>
</dbReference>
<evidence type="ECO:0008006" key="5">
    <source>
        <dbReference type="Google" id="ProtNLM"/>
    </source>
</evidence>
<comment type="caution">
    <text evidence="3">The sequence shown here is derived from an EMBL/GenBank/DDBJ whole genome shotgun (WGS) entry which is preliminary data.</text>
</comment>
<dbReference type="Pfam" id="PF00106">
    <property type="entry name" value="adh_short"/>
    <property type="match status" value="1"/>
</dbReference>